<protein>
    <submittedName>
        <fullName evidence="2">Uncharacterized protein</fullName>
    </submittedName>
</protein>
<proteinExistence type="predicted"/>
<dbReference type="Proteomes" id="UP000887580">
    <property type="component" value="Unplaced"/>
</dbReference>
<accession>A0AC35FFT7</accession>
<reference evidence="2" key="1">
    <citation type="submission" date="2022-11" db="UniProtKB">
        <authorList>
            <consortium name="WormBaseParasite"/>
        </authorList>
    </citation>
    <scope>IDENTIFICATION</scope>
</reference>
<sequence>MAEEIRFDDTIINFFVNGPTDFTRYEEHDIAYLTTLLNDPNVSESDIKILAFAIKKADEITDMSENGMKALPYQYYPDSGRYAAKLPLFGLSKNLKDDVYFLHDGYKNLDIVNRNFTIFDGIAQLNDVKLPTIKKFVDNYKDYYGILVNYFNKESVKSELADLVYHPKHKEGEKEFIKDLVDDLQKVHEIFKHPTFTVMQVVEVYSTFIIHSVYEYLVKKEIIKNEHCVLGNNIILFRPLKSFDKEDIERYVSGKTKFNVKFH</sequence>
<organism evidence="1 2">
    <name type="scientific">Panagrolaimus sp. PS1159</name>
    <dbReference type="NCBI Taxonomy" id="55785"/>
    <lineage>
        <taxon>Eukaryota</taxon>
        <taxon>Metazoa</taxon>
        <taxon>Ecdysozoa</taxon>
        <taxon>Nematoda</taxon>
        <taxon>Chromadorea</taxon>
        <taxon>Rhabditida</taxon>
        <taxon>Tylenchina</taxon>
        <taxon>Panagrolaimomorpha</taxon>
        <taxon>Panagrolaimoidea</taxon>
        <taxon>Panagrolaimidae</taxon>
        <taxon>Panagrolaimus</taxon>
    </lineage>
</organism>
<dbReference type="WBParaSite" id="PS1159_v2.g17138.t1">
    <property type="protein sequence ID" value="PS1159_v2.g17138.t1"/>
    <property type="gene ID" value="PS1159_v2.g17138"/>
</dbReference>
<evidence type="ECO:0000313" key="2">
    <source>
        <dbReference type="WBParaSite" id="PS1159_v2.g17138.t1"/>
    </source>
</evidence>
<name>A0AC35FFT7_9BILA</name>
<evidence type="ECO:0000313" key="1">
    <source>
        <dbReference type="Proteomes" id="UP000887580"/>
    </source>
</evidence>